<name>A0A2V1H1A1_9GAMM</name>
<dbReference type="PANTHER" id="PTHR48078">
    <property type="entry name" value="THREONINE DEHYDRATASE, MITOCHONDRIAL-RELATED"/>
    <property type="match status" value="1"/>
</dbReference>
<keyword evidence="2" id="KW-0663">Pyridoxal phosphate</keyword>
<dbReference type="GO" id="GO:0006567">
    <property type="term" value="P:L-threonine catabolic process"/>
    <property type="evidence" value="ECO:0007669"/>
    <property type="project" value="TreeGrafter"/>
</dbReference>
<evidence type="ECO:0000256" key="1">
    <source>
        <dbReference type="ARBA" id="ARBA00001933"/>
    </source>
</evidence>
<dbReference type="SUPFAM" id="SSF53686">
    <property type="entry name" value="Tryptophan synthase beta subunit-like PLP-dependent enzymes"/>
    <property type="match status" value="1"/>
</dbReference>
<gene>
    <name evidence="5" type="ORF">DC094_01560</name>
</gene>
<comment type="caution">
    <text evidence="5">The sequence shown here is derived from an EMBL/GenBank/DDBJ whole genome shotgun (WGS) entry which is preliminary data.</text>
</comment>
<keyword evidence="6" id="KW-1185">Reference proteome</keyword>
<dbReference type="AlphaFoldDB" id="A0A2V1H1A1"/>
<organism evidence="5 6">
    <name type="scientific">Pelagibaculum spongiae</name>
    <dbReference type="NCBI Taxonomy" id="2080658"/>
    <lineage>
        <taxon>Bacteria</taxon>
        <taxon>Pseudomonadati</taxon>
        <taxon>Pseudomonadota</taxon>
        <taxon>Gammaproteobacteria</taxon>
        <taxon>Oceanospirillales</taxon>
        <taxon>Pelagibaculum</taxon>
    </lineage>
</organism>
<dbReference type="OrthoDB" id="9778118at2"/>
<dbReference type="PANTHER" id="PTHR48078:SF6">
    <property type="entry name" value="L-THREONINE DEHYDRATASE CATABOLIC TDCB"/>
    <property type="match status" value="1"/>
</dbReference>
<evidence type="ECO:0000259" key="4">
    <source>
        <dbReference type="Pfam" id="PF00291"/>
    </source>
</evidence>
<dbReference type="InterPro" id="IPR036052">
    <property type="entry name" value="TrpB-like_PALP_sf"/>
</dbReference>
<evidence type="ECO:0000313" key="6">
    <source>
        <dbReference type="Proteomes" id="UP000244906"/>
    </source>
</evidence>
<proteinExistence type="predicted"/>
<dbReference type="GO" id="GO:0003941">
    <property type="term" value="F:L-serine ammonia-lyase activity"/>
    <property type="evidence" value="ECO:0007669"/>
    <property type="project" value="TreeGrafter"/>
</dbReference>
<dbReference type="GO" id="GO:0006565">
    <property type="term" value="P:L-serine catabolic process"/>
    <property type="evidence" value="ECO:0007669"/>
    <property type="project" value="TreeGrafter"/>
</dbReference>
<dbReference type="InterPro" id="IPR050147">
    <property type="entry name" value="Ser/Thr_Dehydratase"/>
</dbReference>
<feature type="domain" description="Tryptophan synthase beta chain-like PALP" evidence="4">
    <location>
        <begin position="75"/>
        <end position="369"/>
    </location>
</feature>
<dbReference type="GO" id="GO:0004794">
    <property type="term" value="F:threonine deaminase activity"/>
    <property type="evidence" value="ECO:0007669"/>
    <property type="project" value="TreeGrafter"/>
</dbReference>
<dbReference type="EMBL" id="QDDL01000001">
    <property type="protein sequence ID" value="PVZ71740.1"/>
    <property type="molecule type" value="Genomic_DNA"/>
</dbReference>
<evidence type="ECO:0000313" key="5">
    <source>
        <dbReference type="EMBL" id="PVZ71740.1"/>
    </source>
</evidence>
<dbReference type="Pfam" id="PF00291">
    <property type="entry name" value="PALP"/>
    <property type="match status" value="1"/>
</dbReference>
<protein>
    <submittedName>
        <fullName evidence="5">Pyridoxal-5'-phosphate-dependent protein subunit beta</fullName>
    </submittedName>
</protein>
<dbReference type="GO" id="GO:0009097">
    <property type="term" value="P:isoleucine biosynthetic process"/>
    <property type="evidence" value="ECO:0007669"/>
    <property type="project" value="TreeGrafter"/>
</dbReference>
<dbReference type="InterPro" id="IPR001926">
    <property type="entry name" value="TrpB-like_PALP"/>
</dbReference>
<keyword evidence="3" id="KW-0456">Lyase</keyword>
<evidence type="ECO:0000256" key="2">
    <source>
        <dbReference type="ARBA" id="ARBA00022898"/>
    </source>
</evidence>
<accession>A0A2V1H1A1</accession>
<dbReference type="RefSeq" id="WP_116685329.1">
    <property type="nucleotide sequence ID" value="NZ_CAWNYD010000001.1"/>
</dbReference>
<sequence length="400" mass="42540">MAQYRCNECHTHYPISTDLMLCPACKSKQKVNEPLRGVLEVDFSVKGKSDLSGTSLSDIRDWLPVSKQSFAPIPVGNTPMWSPTRLSESLGLNNLFIKDDGANPTSSFKDRASWMVSAFAKENGINEIVLASTGNAGSSMAGIAAASGQKVTLFLPKAAPAAKMIQAQQYGANLILVDGNYDRACELALDYSNKFGGMNRNTAFNPMTIEGKKTVSIEMVRQLEKAPDHVFVATGDGCIAGGVYKGFRDLIEAGVIDEMPIIWVVQSSNSDALCIAMEKGHFEKISATTIADSISVDVPANGYQLLGYLKQYDGRCIRVADDAILKAQKYLSESSGLFSEPAGATAFAGLLAVKDQLPADSTVVVLATGNGLKDAATAAKGNPLLPEPIGSINELLVSEA</sequence>
<dbReference type="Gene3D" id="3.40.50.1100">
    <property type="match status" value="2"/>
</dbReference>
<dbReference type="Proteomes" id="UP000244906">
    <property type="component" value="Unassembled WGS sequence"/>
</dbReference>
<evidence type="ECO:0000256" key="3">
    <source>
        <dbReference type="ARBA" id="ARBA00023239"/>
    </source>
</evidence>
<reference evidence="5 6" key="1">
    <citation type="submission" date="2018-04" db="EMBL/GenBank/DDBJ databases">
        <title>Thalassorhabdus spongiae gen. nov., sp. nov., isolated from a marine sponge in South-West Iceland.</title>
        <authorList>
            <person name="Knobloch S."/>
            <person name="Daussin A."/>
            <person name="Johannsson R."/>
            <person name="Marteinsson V.T."/>
        </authorList>
    </citation>
    <scope>NUCLEOTIDE SEQUENCE [LARGE SCALE GENOMIC DNA]</scope>
    <source>
        <strain evidence="5 6">Hp12</strain>
    </source>
</reference>
<comment type="cofactor">
    <cofactor evidence="1">
        <name>pyridoxal 5'-phosphate</name>
        <dbReference type="ChEBI" id="CHEBI:597326"/>
    </cofactor>
</comment>